<name>A0A6P2CE36_9NOCA</name>
<evidence type="ECO:0000313" key="3">
    <source>
        <dbReference type="Proteomes" id="UP000471120"/>
    </source>
</evidence>
<evidence type="ECO:0000313" key="2">
    <source>
        <dbReference type="EMBL" id="TXG91024.1"/>
    </source>
</evidence>
<reference evidence="2 3" key="1">
    <citation type="submission" date="2018-07" db="EMBL/GenBank/DDBJ databases">
        <title>Genome sequence of Rhodococcus rhodnii ATCC 35071 from Rhodnius prolixus.</title>
        <authorList>
            <person name="Patel V."/>
            <person name="Vogel K.J."/>
        </authorList>
    </citation>
    <scope>NUCLEOTIDE SEQUENCE [LARGE SCALE GENOMIC DNA]</scope>
    <source>
        <strain evidence="2 3">ATCC 35071</strain>
    </source>
</reference>
<sequence>MICAPPRRAVTSGRRSRSSRAREWTPRSSYAPCRDGTDPPDPPAHGPPAHGPPAHGPPAHGPPAHGPLAHGSLGHVRGRERRRRGDGGAPVRG</sequence>
<feature type="compositionally biased region" description="Pro residues" evidence="1">
    <location>
        <begin position="39"/>
        <end position="65"/>
    </location>
</feature>
<evidence type="ECO:0000256" key="1">
    <source>
        <dbReference type="SAM" id="MobiDB-lite"/>
    </source>
</evidence>
<protein>
    <submittedName>
        <fullName evidence="2">Uncharacterized protein</fullName>
    </submittedName>
</protein>
<dbReference type="Proteomes" id="UP000471120">
    <property type="component" value="Unassembled WGS sequence"/>
</dbReference>
<dbReference type="EMBL" id="QRCM01000001">
    <property type="protein sequence ID" value="TXG91024.1"/>
    <property type="molecule type" value="Genomic_DNA"/>
</dbReference>
<proteinExistence type="predicted"/>
<organism evidence="2 3">
    <name type="scientific">Rhodococcus rhodnii</name>
    <dbReference type="NCBI Taxonomy" id="38312"/>
    <lineage>
        <taxon>Bacteria</taxon>
        <taxon>Bacillati</taxon>
        <taxon>Actinomycetota</taxon>
        <taxon>Actinomycetes</taxon>
        <taxon>Mycobacteriales</taxon>
        <taxon>Nocardiaceae</taxon>
        <taxon>Rhodococcus</taxon>
    </lineage>
</organism>
<accession>A0A6P2CE36</accession>
<feature type="region of interest" description="Disordered" evidence="1">
    <location>
        <begin position="1"/>
        <end position="93"/>
    </location>
</feature>
<comment type="caution">
    <text evidence="2">The sequence shown here is derived from an EMBL/GenBank/DDBJ whole genome shotgun (WGS) entry which is preliminary data.</text>
</comment>
<dbReference type="AlphaFoldDB" id="A0A6P2CE36"/>
<gene>
    <name evidence="2" type="ORF">DW322_13305</name>
</gene>